<comment type="caution">
    <text evidence="2">The sequence shown here is derived from an EMBL/GenBank/DDBJ whole genome shotgun (WGS) entry which is preliminary data.</text>
</comment>
<protein>
    <recommendedName>
        <fullName evidence="1">HAT C-terminal dimerisation domain-containing protein</fullName>
    </recommendedName>
</protein>
<dbReference type="InterPro" id="IPR012337">
    <property type="entry name" value="RNaseH-like_sf"/>
</dbReference>
<evidence type="ECO:0000313" key="2">
    <source>
        <dbReference type="EMBL" id="KNE93579.1"/>
    </source>
</evidence>
<dbReference type="GO" id="GO:0046983">
    <property type="term" value="F:protein dimerization activity"/>
    <property type="evidence" value="ECO:0007669"/>
    <property type="project" value="InterPro"/>
</dbReference>
<dbReference type="InterPro" id="IPR008906">
    <property type="entry name" value="HATC_C_dom"/>
</dbReference>
<feature type="domain" description="HAT C-terminal dimerisation" evidence="1">
    <location>
        <begin position="15"/>
        <end position="72"/>
    </location>
</feature>
<accession>A0A0L0V3N9</accession>
<evidence type="ECO:0000313" key="3">
    <source>
        <dbReference type="Proteomes" id="UP000054564"/>
    </source>
</evidence>
<gene>
    <name evidence="2" type="ORF">PSTG_13028</name>
</gene>
<dbReference type="EMBL" id="AJIL01000134">
    <property type="protein sequence ID" value="KNE93579.1"/>
    <property type="molecule type" value="Genomic_DNA"/>
</dbReference>
<dbReference type="OrthoDB" id="2505875at2759"/>
<name>A0A0L0V3N9_9BASI</name>
<organism evidence="2 3">
    <name type="scientific">Puccinia striiformis f. sp. tritici PST-78</name>
    <dbReference type="NCBI Taxonomy" id="1165861"/>
    <lineage>
        <taxon>Eukaryota</taxon>
        <taxon>Fungi</taxon>
        <taxon>Dikarya</taxon>
        <taxon>Basidiomycota</taxon>
        <taxon>Pucciniomycotina</taxon>
        <taxon>Pucciniomycetes</taxon>
        <taxon>Pucciniales</taxon>
        <taxon>Pucciniaceae</taxon>
        <taxon>Puccinia</taxon>
    </lineage>
</organism>
<dbReference type="SUPFAM" id="SSF53098">
    <property type="entry name" value="Ribonuclease H-like"/>
    <property type="match status" value="1"/>
</dbReference>
<sequence length="109" mass="12145">MGTLLIYNNENNVIHHKDFPVLGSLARDYLACPASSATVEQTFSAAAQVCASGRSGLAIRTIKHCISSHMWLWNGVEMCETFKDCQDAINAAHDHPKFDKYKKRPGQKH</sequence>
<dbReference type="Proteomes" id="UP000054564">
    <property type="component" value="Unassembled WGS sequence"/>
</dbReference>
<dbReference type="AlphaFoldDB" id="A0A0L0V3N9"/>
<reference evidence="3" key="1">
    <citation type="submission" date="2014-03" db="EMBL/GenBank/DDBJ databases">
        <title>The Genome Sequence of Puccinia striiformis f. sp. tritici PST-78.</title>
        <authorList>
            <consortium name="The Broad Institute Genome Sequencing Platform"/>
            <person name="Cuomo C."/>
            <person name="Hulbert S."/>
            <person name="Chen X."/>
            <person name="Walker B."/>
            <person name="Young S.K."/>
            <person name="Zeng Q."/>
            <person name="Gargeya S."/>
            <person name="Fitzgerald M."/>
            <person name="Haas B."/>
            <person name="Abouelleil A."/>
            <person name="Alvarado L."/>
            <person name="Arachchi H.M."/>
            <person name="Berlin A.M."/>
            <person name="Chapman S.B."/>
            <person name="Goldberg J."/>
            <person name="Griggs A."/>
            <person name="Gujja S."/>
            <person name="Hansen M."/>
            <person name="Howarth C."/>
            <person name="Imamovic A."/>
            <person name="Larimer J."/>
            <person name="McCowan C."/>
            <person name="Montmayeur A."/>
            <person name="Murphy C."/>
            <person name="Neiman D."/>
            <person name="Pearson M."/>
            <person name="Priest M."/>
            <person name="Roberts A."/>
            <person name="Saif S."/>
            <person name="Shea T."/>
            <person name="Sisk P."/>
            <person name="Sykes S."/>
            <person name="Wortman J."/>
            <person name="Nusbaum C."/>
            <person name="Birren B."/>
        </authorList>
    </citation>
    <scope>NUCLEOTIDE SEQUENCE [LARGE SCALE GENOMIC DNA]</scope>
    <source>
        <strain evidence="3">race PST-78</strain>
    </source>
</reference>
<evidence type="ECO:0000259" key="1">
    <source>
        <dbReference type="Pfam" id="PF05699"/>
    </source>
</evidence>
<proteinExistence type="predicted"/>
<dbReference type="Pfam" id="PF05699">
    <property type="entry name" value="Dimer_Tnp_hAT"/>
    <property type="match status" value="1"/>
</dbReference>
<keyword evidence="3" id="KW-1185">Reference proteome</keyword>